<gene>
    <name evidence="1" type="ORF">DM02DRAFT_563595</name>
</gene>
<dbReference type="Proteomes" id="UP000244855">
    <property type="component" value="Unassembled WGS sequence"/>
</dbReference>
<protein>
    <recommendedName>
        <fullName evidence="3">Alcohol acetyltransferase</fullName>
    </recommendedName>
</protein>
<accession>A0A2V1DPX1</accession>
<dbReference type="OrthoDB" id="2150604at2759"/>
<dbReference type="PANTHER" id="PTHR28037">
    <property type="entry name" value="ALCOHOL O-ACETYLTRANSFERASE 1-RELATED"/>
    <property type="match status" value="1"/>
</dbReference>
<keyword evidence="2" id="KW-1185">Reference proteome</keyword>
<name>A0A2V1DPX1_9PLEO</name>
<dbReference type="InterPro" id="IPR052058">
    <property type="entry name" value="Alcohol_O-acetyltransferase"/>
</dbReference>
<evidence type="ECO:0000313" key="2">
    <source>
        <dbReference type="Proteomes" id="UP000244855"/>
    </source>
</evidence>
<dbReference type="PANTHER" id="PTHR28037:SF1">
    <property type="entry name" value="ALCOHOL O-ACETYLTRANSFERASE 1-RELATED"/>
    <property type="match status" value="1"/>
</dbReference>
<sequence length="519" mass="58580">MASRRGGRVAKTDVGSRIRGMGCHEGYQTAMHTLDQYRGTTVACRYCPPSTLTRPEALATLKTTFYEAVSRVVLGQPHLQLGITGENSKDPGFVRLEHIDLRNHVTWASVDDESRLKQLFEETMQTQLDSRYKNLATVPGWRVVILHNVGAHFIEVFYVWNHPHHDGMSGKIFHEDLLQNLNSIPTQNFESVLKAGETPESRILQLPDPTEALPPNPEMLSSWPMTPKFLVTALWKELKPTWLFPPDCTHATWAPVKTSPFKTQFRSFTINNSTVQRLIVACRKHQTTITGLFQALVLVSLTNSIPTMKGFASRTPYDLRHILPSRPPQYPFLEPKRSMCNYVSVIDHEFDAELVSSVRSKMTKSQPADAGLSPGILDIVWTVSARVRREIQARLDSGLWNDMIGIMKFVSDWLVQQKGEENRVRYLSWLVTNIGVLDGGINESEQNDRERWSVRRAELVLSNETPSAALSVAVMTVKNGDMRVTGSWQDCAVDVEIGDSLMRDLERWLMEVGRGDGPS</sequence>
<dbReference type="STRING" id="97972.A0A2V1DPX1"/>
<dbReference type="EMBL" id="KZ805379">
    <property type="protein sequence ID" value="PVI00069.1"/>
    <property type="molecule type" value="Genomic_DNA"/>
</dbReference>
<dbReference type="Pfam" id="PF07247">
    <property type="entry name" value="AATase"/>
    <property type="match status" value="1"/>
</dbReference>
<proteinExistence type="predicted"/>
<dbReference type="GO" id="GO:0008080">
    <property type="term" value="F:N-acetyltransferase activity"/>
    <property type="evidence" value="ECO:0007669"/>
    <property type="project" value="TreeGrafter"/>
</dbReference>
<dbReference type="InterPro" id="IPR010828">
    <property type="entry name" value="Atf2/Sli1-like"/>
</dbReference>
<dbReference type="AlphaFoldDB" id="A0A2V1DPX1"/>
<evidence type="ECO:0000313" key="1">
    <source>
        <dbReference type="EMBL" id="PVI00069.1"/>
    </source>
</evidence>
<organism evidence="1 2">
    <name type="scientific">Periconia macrospinosa</name>
    <dbReference type="NCBI Taxonomy" id="97972"/>
    <lineage>
        <taxon>Eukaryota</taxon>
        <taxon>Fungi</taxon>
        <taxon>Dikarya</taxon>
        <taxon>Ascomycota</taxon>
        <taxon>Pezizomycotina</taxon>
        <taxon>Dothideomycetes</taxon>
        <taxon>Pleosporomycetidae</taxon>
        <taxon>Pleosporales</taxon>
        <taxon>Massarineae</taxon>
        <taxon>Periconiaceae</taxon>
        <taxon>Periconia</taxon>
    </lineage>
</organism>
<reference evidence="1 2" key="1">
    <citation type="journal article" date="2018" name="Sci. Rep.">
        <title>Comparative genomics provides insights into the lifestyle and reveals functional heterogeneity of dark septate endophytic fungi.</title>
        <authorList>
            <person name="Knapp D.G."/>
            <person name="Nemeth J.B."/>
            <person name="Barry K."/>
            <person name="Hainaut M."/>
            <person name="Henrissat B."/>
            <person name="Johnson J."/>
            <person name="Kuo A."/>
            <person name="Lim J.H.P."/>
            <person name="Lipzen A."/>
            <person name="Nolan M."/>
            <person name="Ohm R.A."/>
            <person name="Tamas L."/>
            <person name="Grigoriev I.V."/>
            <person name="Spatafora J.W."/>
            <person name="Nagy L.G."/>
            <person name="Kovacs G.M."/>
        </authorList>
    </citation>
    <scope>NUCLEOTIDE SEQUENCE [LARGE SCALE GENOMIC DNA]</scope>
    <source>
        <strain evidence="1 2">DSE2036</strain>
    </source>
</reference>
<evidence type="ECO:0008006" key="3">
    <source>
        <dbReference type="Google" id="ProtNLM"/>
    </source>
</evidence>